<dbReference type="Proteomes" id="UP000316639">
    <property type="component" value="Unassembled WGS sequence"/>
</dbReference>
<dbReference type="GO" id="GO:0004659">
    <property type="term" value="F:prenyltransferase activity"/>
    <property type="evidence" value="ECO:0007669"/>
    <property type="project" value="InterPro"/>
</dbReference>
<dbReference type="OrthoDB" id="4497239at2"/>
<evidence type="ECO:0000256" key="3">
    <source>
        <dbReference type="ARBA" id="ARBA00022679"/>
    </source>
</evidence>
<dbReference type="PANTHER" id="PTHR12001:SF85">
    <property type="entry name" value="SHORT CHAIN ISOPRENYL DIPHOSPHATE SYNTHASE"/>
    <property type="match status" value="1"/>
</dbReference>
<comment type="similarity">
    <text evidence="2 6">Belongs to the FPP/GGPP synthase family.</text>
</comment>
<dbReference type="PROSITE" id="PS00723">
    <property type="entry name" value="POLYPRENYL_SYNTHASE_1"/>
    <property type="match status" value="1"/>
</dbReference>
<dbReference type="RefSeq" id="WP_146353179.1">
    <property type="nucleotide sequence ID" value="NZ_VOBR01000010.1"/>
</dbReference>
<dbReference type="PANTHER" id="PTHR12001">
    <property type="entry name" value="GERANYLGERANYL PYROPHOSPHATE SYNTHASE"/>
    <property type="match status" value="1"/>
</dbReference>
<comment type="caution">
    <text evidence="7">The sequence shown here is derived from an EMBL/GenBank/DDBJ whole genome shotgun (WGS) entry which is preliminary data.</text>
</comment>
<evidence type="ECO:0000256" key="5">
    <source>
        <dbReference type="ARBA" id="ARBA00022842"/>
    </source>
</evidence>
<evidence type="ECO:0000313" key="7">
    <source>
        <dbReference type="EMBL" id="TWP50930.1"/>
    </source>
</evidence>
<evidence type="ECO:0000256" key="1">
    <source>
        <dbReference type="ARBA" id="ARBA00001946"/>
    </source>
</evidence>
<reference evidence="7 8" key="1">
    <citation type="submission" date="2019-07" db="EMBL/GenBank/DDBJ databases">
        <title>Lentzea xizangensis sp. nov., isolated from Qinghai-Tibetan Plateau Soils.</title>
        <authorList>
            <person name="Huang J."/>
        </authorList>
    </citation>
    <scope>NUCLEOTIDE SEQUENCE [LARGE SCALE GENOMIC DNA]</scope>
    <source>
        <strain evidence="7 8">FXJ1.1311</strain>
    </source>
</reference>
<dbReference type="InterPro" id="IPR000092">
    <property type="entry name" value="Polyprenyl_synt"/>
</dbReference>
<keyword evidence="8" id="KW-1185">Reference proteome</keyword>
<dbReference type="PROSITE" id="PS00444">
    <property type="entry name" value="POLYPRENYL_SYNTHASE_2"/>
    <property type="match status" value="1"/>
</dbReference>
<evidence type="ECO:0000256" key="6">
    <source>
        <dbReference type="RuleBase" id="RU004466"/>
    </source>
</evidence>
<keyword evidence="4" id="KW-0479">Metal-binding</keyword>
<name>A0A563ETE2_9PSEU</name>
<keyword evidence="3 6" id="KW-0808">Transferase</keyword>
<keyword evidence="5" id="KW-0460">Magnesium</keyword>
<protein>
    <submittedName>
        <fullName evidence="7">Polyprenyl synthetase family protein</fullName>
    </submittedName>
</protein>
<dbReference type="CDD" id="cd00685">
    <property type="entry name" value="Trans_IPPS_HT"/>
    <property type="match status" value="1"/>
</dbReference>
<accession>A0A563ETE2</accession>
<organism evidence="7 8">
    <name type="scientific">Lentzea tibetensis</name>
    <dbReference type="NCBI Taxonomy" id="2591470"/>
    <lineage>
        <taxon>Bacteria</taxon>
        <taxon>Bacillati</taxon>
        <taxon>Actinomycetota</taxon>
        <taxon>Actinomycetes</taxon>
        <taxon>Pseudonocardiales</taxon>
        <taxon>Pseudonocardiaceae</taxon>
        <taxon>Lentzea</taxon>
    </lineage>
</organism>
<gene>
    <name evidence="7" type="ORF">FKR81_17790</name>
</gene>
<dbReference type="GO" id="GO:0008299">
    <property type="term" value="P:isoprenoid biosynthetic process"/>
    <property type="evidence" value="ECO:0007669"/>
    <property type="project" value="InterPro"/>
</dbReference>
<dbReference type="InterPro" id="IPR033749">
    <property type="entry name" value="Polyprenyl_synt_CS"/>
</dbReference>
<dbReference type="Pfam" id="PF00348">
    <property type="entry name" value="polyprenyl_synt"/>
    <property type="match status" value="1"/>
</dbReference>
<dbReference type="InterPro" id="IPR008949">
    <property type="entry name" value="Isoprenoid_synthase_dom_sf"/>
</dbReference>
<proteinExistence type="inferred from homology"/>
<dbReference type="SUPFAM" id="SSF48576">
    <property type="entry name" value="Terpenoid synthases"/>
    <property type="match status" value="1"/>
</dbReference>
<comment type="cofactor">
    <cofactor evidence="1">
        <name>Mg(2+)</name>
        <dbReference type="ChEBI" id="CHEBI:18420"/>
    </cofactor>
</comment>
<dbReference type="Gene3D" id="1.10.600.10">
    <property type="entry name" value="Farnesyl Diphosphate Synthase"/>
    <property type="match status" value="1"/>
</dbReference>
<dbReference type="SFLD" id="SFLDS00005">
    <property type="entry name" value="Isoprenoid_Synthase_Type_I"/>
    <property type="match status" value="1"/>
</dbReference>
<evidence type="ECO:0000313" key="8">
    <source>
        <dbReference type="Proteomes" id="UP000316639"/>
    </source>
</evidence>
<evidence type="ECO:0000256" key="2">
    <source>
        <dbReference type="ARBA" id="ARBA00006706"/>
    </source>
</evidence>
<dbReference type="GO" id="GO:0046872">
    <property type="term" value="F:metal ion binding"/>
    <property type="evidence" value="ECO:0007669"/>
    <property type="project" value="UniProtKB-KW"/>
</dbReference>
<sequence length="343" mass="37082">MTRAHVSPPVAATIRDLTKLVEDGMSAFLAREQARRAVPDPRGAMPVMEIASLARAGGKRLRPVFCLSGYLAAGGSSTEEPVRAAMALELLHIGALIHDDVMDDSDLRRGVPTTHVKHAQAHETQCWQGESRRYGDAIAIMAGLLAWTYADKLMADLSPAVTREWFELRAELVAGQTLDVVAAAEFAADPLLARHIAVVKSGRYTIHRPLVIGATLAGRPELAPAFEVYGEALGEAFQLRDDLIDAFGSASASGKPAGLDFEQHKMTLLLALAMREDVAVRELVERGAFDELRGHLIGVRDTVEDHIADLVRKARTAIGDAPISPEWIGELSAMAGKVAYRDR</sequence>
<dbReference type="AlphaFoldDB" id="A0A563ETE2"/>
<dbReference type="EMBL" id="VOBR01000010">
    <property type="protein sequence ID" value="TWP50930.1"/>
    <property type="molecule type" value="Genomic_DNA"/>
</dbReference>
<evidence type="ECO:0000256" key="4">
    <source>
        <dbReference type="ARBA" id="ARBA00022723"/>
    </source>
</evidence>